<comment type="caution">
    <text evidence="1">The sequence shown here is derived from an EMBL/GenBank/DDBJ whole genome shotgun (WGS) entry which is preliminary data.</text>
</comment>
<gene>
    <name evidence="1" type="ORF">GCM10010994_01430</name>
</gene>
<keyword evidence="2" id="KW-1185">Reference proteome</keyword>
<proteinExistence type="predicted"/>
<protein>
    <submittedName>
        <fullName evidence="1">Uncharacterized protein</fullName>
    </submittedName>
</protein>
<organism evidence="1 2">
    <name type="scientific">Chelatococcus reniformis</name>
    <dbReference type="NCBI Taxonomy" id="1494448"/>
    <lineage>
        <taxon>Bacteria</taxon>
        <taxon>Pseudomonadati</taxon>
        <taxon>Pseudomonadota</taxon>
        <taxon>Alphaproteobacteria</taxon>
        <taxon>Hyphomicrobiales</taxon>
        <taxon>Chelatococcaceae</taxon>
        <taxon>Chelatococcus</taxon>
    </lineage>
</organism>
<accession>A0A916TX60</accession>
<reference evidence="1" key="2">
    <citation type="submission" date="2020-09" db="EMBL/GenBank/DDBJ databases">
        <authorList>
            <person name="Sun Q."/>
            <person name="Zhou Y."/>
        </authorList>
    </citation>
    <scope>NUCLEOTIDE SEQUENCE</scope>
    <source>
        <strain evidence="1">CGMCC 1.12919</strain>
    </source>
</reference>
<dbReference type="AlphaFoldDB" id="A0A916TX60"/>
<dbReference type="RefSeq" id="WP_188607215.1">
    <property type="nucleotide sequence ID" value="NZ_BMGG01000001.1"/>
</dbReference>
<dbReference type="EMBL" id="BMGG01000001">
    <property type="protein sequence ID" value="GGC46027.1"/>
    <property type="molecule type" value="Genomic_DNA"/>
</dbReference>
<sequence>MRDMGWSLWDPFGLMPAGESWDDESNRHFADEYDTHLLHAAGQLRRGATEADIVAYLDVIGWARQT</sequence>
<evidence type="ECO:0000313" key="2">
    <source>
        <dbReference type="Proteomes" id="UP000637002"/>
    </source>
</evidence>
<name>A0A916TX60_9HYPH</name>
<reference evidence="1" key="1">
    <citation type="journal article" date="2014" name="Int. J. Syst. Evol. Microbiol.">
        <title>Complete genome sequence of Corynebacterium casei LMG S-19264T (=DSM 44701T), isolated from a smear-ripened cheese.</title>
        <authorList>
            <consortium name="US DOE Joint Genome Institute (JGI-PGF)"/>
            <person name="Walter F."/>
            <person name="Albersmeier A."/>
            <person name="Kalinowski J."/>
            <person name="Ruckert C."/>
        </authorList>
    </citation>
    <scope>NUCLEOTIDE SEQUENCE</scope>
    <source>
        <strain evidence="1">CGMCC 1.12919</strain>
    </source>
</reference>
<evidence type="ECO:0000313" key="1">
    <source>
        <dbReference type="EMBL" id="GGC46027.1"/>
    </source>
</evidence>
<dbReference type="Proteomes" id="UP000637002">
    <property type="component" value="Unassembled WGS sequence"/>
</dbReference>